<feature type="compositionally biased region" description="Low complexity" evidence="1">
    <location>
        <begin position="47"/>
        <end position="56"/>
    </location>
</feature>
<organism evidence="2">
    <name type="scientific">Zea mays</name>
    <name type="common">Maize</name>
    <dbReference type="NCBI Taxonomy" id="4577"/>
    <lineage>
        <taxon>Eukaryota</taxon>
        <taxon>Viridiplantae</taxon>
        <taxon>Streptophyta</taxon>
        <taxon>Embryophyta</taxon>
        <taxon>Tracheophyta</taxon>
        <taxon>Spermatophyta</taxon>
        <taxon>Magnoliopsida</taxon>
        <taxon>Liliopsida</taxon>
        <taxon>Poales</taxon>
        <taxon>Poaceae</taxon>
        <taxon>PACMAD clade</taxon>
        <taxon>Panicoideae</taxon>
        <taxon>Andropogonodae</taxon>
        <taxon>Andropogoneae</taxon>
        <taxon>Tripsacinae</taxon>
        <taxon>Zea</taxon>
    </lineage>
</organism>
<reference evidence="2" key="1">
    <citation type="submission" date="2015-12" db="EMBL/GenBank/DDBJ databases">
        <title>Update maize B73 reference genome by single molecule sequencing technologies.</title>
        <authorList>
            <consortium name="Maize Genome Sequencing Project"/>
            <person name="Ware D."/>
        </authorList>
    </citation>
    <scope>NUCLEOTIDE SEQUENCE</scope>
    <source>
        <tissue evidence="2">Seedling</tissue>
    </source>
</reference>
<dbReference type="AlphaFoldDB" id="A0A1D6MBB3"/>
<dbReference type="EMBL" id="CM000782">
    <property type="protein sequence ID" value="AQK88059.1"/>
    <property type="molecule type" value="Genomic_DNA"/>
</dbReference>
<protein>
    <submittedName>
        <fullName evidence="2">Uncharacterized protein</fullName>
    </submittedName>
</protein>
<feature type="region of interest" description="Disordered" evidence="1">
    <location>
        <begin position="13"/>
        <end position="56"/>
    </location>
</feature>
<sequence>MADLLHARFLSLPLAPNPSPALPASGARRVPPVPVPRQAPPRRRPSGARCSRSSAP</sequence>
<evidence type="ECO:0000313" key="2">
    <source>
        <dbReference type="EMBL" id="AQK88059.1"/>
    </source>
</evidence>
<evidence type="ECO:0000256" key="1">
    <source>
        <dbReference type="SAM" id="MobiDB-lite"/>
    </source>
</evidence>
<gene>
    <name evidence="2" type="ORF">ZEAMMB73_Zm00001d038853</name>
</gene>
<name>A0A1D6MBB3_MAIZE</name>
<proteinExistence type="predicted"/>
<accession>A0A1D6MBB3</accession>